<dbReference type="InterPro" id="IPR002195">
    <property type="entry name" value="Dihydroorotase_CS"/>
</dbReference>
<dbReference type="GO" id="GO:0006207">
    <property type="term" value="P:'de novo' pyrimidine nucleobase biosynthetic process"/>
    <property type="evidence" value="ECO:0007669"/>
    <property type="project" value="TreeGrafter"/>
</dbReference>
<dbReference type="NCBIfam" id="TIGR00856">
    <property type="entry name" value="pyrC_dimer"/>
    <property type="match status" value="1"/>
</dbReference>
<evidence type="ECO:0000256" key="1">
    <source>
        <dbReference type="ARBA" id="ARBA00004880"/>
    </source>
</evidence>
<dbReference type="Gene3D" id="3.20.20.140">
    <property type="entry name" value="Metal-dependent hydrolases"/>
    <property type="match status" value="1"/>
</dbReference>
<keyword evidence="7" id="KW-0665">Pyrimidine biosynthesis</keyword>
<dbReference type="SUPFAM" id="SSF51556">
    <property type="entry name" value="Metallo-dependent hydrolases"/>
    <property type="match status" value="1"/>
</dbReference>
<evidence type="ECO:0000256" key="4">
    <source>
        <dbReference type="ARBA" id="ARBA00022723"/>
    </source>
</evidence>
<dbReference type="Proteomes" id="UP000250266">
    <property type="component" value="Unassembled WGS sequence"/>
</dbReference>
<evidence type="ECO:0000256" key="2">
    <source>
        <dbReference type="ARBA" id="ARBA00005631"/>
    </source>
</evidence>
<dbReference type="InterPro" id="IPR032466">
    <property type="entry name" value="Metal_Hydrolase"/>
</dbReference>
<evidence type="ECO:0000256" key="5">
    <source>
        <dbReference type="ARBA" id="ARBA00022801"/>
    </source>
</evidence>
<comment type="pathway">
    <text evidence="1">Pyrimidine metabolism; UMP biosynthesis via de novo pathway; (S)-dihydroorotate from bicarbonate: step 3/3.</text>
</comment>
<dbReference type="EMBL" id="KV744893">
    <property type="protein sequence ID" value="OCK82279.1"/>
    <property type="molecule type" value="Genomic_DNA"/>
</dbReference>
<dbReference type="PANTHER" id="PTHR43137:SF1">
    <property type="entry name" value="DIHYDROOROTASE"/>
    <property type="match status" value="1"/>
</dbReference>
<name>A0A8E2JHK7_9PEZI</name>
<dbReference type="GO" id="GO:0044205">
    <property type="term" value="P:'de novo' UMP biosynthetic process"/>
    <property type="evidence" value="ECO:0007669"/>
    <property type="project" value="UniProtKB-UniPathway"/>
</dbReference>
<evidence type="ECO:0000259" key="8">
    <source>
        <dbReference type="Pfam" id="PF04909"/>
    </source>
</evidence>
<evidence type="ECO:0000256" key="6">
    <source>
        <dbReference type="ARBA" id="ARBA00022833"/>
    </source>
</evidence>
<comment type="similarity">
    <text evidence="2">Belongs to the metallo-dependent hydrolases superfamily. DHOase family. Class II DHOase subfamily.</text>
</comment>
<accession>A0A8E2JHK7</accession>
<dbReference type="Pfam" id="PF04909">
    <property type="entry name" value="Amidohydro_2"/>
    <property type="match status" value="1"/>
</dbReference>
<evidence type="ECO:0000256" key="3">
    <source>
        <dbReference type="ARBA" id="ARBA00012860"/>
    </source>
</evidence>
<evidence type="ECO:0000256" key="7">
    <source>
        <dbReference type="ARBA" id="ARBA00022975"/>
    </source>
</evidence>
<keyword evidence="4" id="KW-0479">Metal-binding</keyword>
<dbReference type="InterPro" id="IPR006680">
    <property type="entry name" value="Amidohydro-rel"/>
</dbReference>
<dbReference type="AlphaFoldDB" id="A0A8E2JHK7"/>
<keyword evidence="10" id="KW-1185">Reference proteome</keyword>
<dbReference type="PIRSF" id="PIRSF001237">
    <property type="entry name" value="DHOdimr"/>
    <property type="match status" value="1"/>
</dbReference>
<dbReference type="EC" id="3.5.2.3" evidence="3"/>
<dbReference type="GO" id="GO:0005737">
    <property type="term" value="C:cytoplasm"/>
    <property type="evidence" value="ECO:0007669"/>
    <property type="project" value="TreeGrafter"/>
</dbReference>
<evidence type="ECO:0000313" key="10">
    <source>
        <dbReference type="Proteomes" id="UP000250266"/>
    </source>
</evidence>
<evidence type="ECO:0000313" key="9">
    <source>
        <dbReference type="EMBL" id="OCK82279.1"/>
    </source>
</evidence>
<dbReference type="GO" id="GO:0004151">
    <property type="term" value="F:dihydroorotase activity"/>
    <property type="evidence" value="ECO:0007669"/>
    <property type="project" value="UniProtKB-EC"/>
</dbReference>
<feature type="domain" description="Amidohydrolase-related" evidence="8">
    <location>
        <begin position="89"/>
        <end position="248"/>
    </location>
</feature>
<dbReference type="GO" id="GO:0046872">
    <property type="term" value="F:metal ion binding"/>
    <property type="evidence" value="ECO:0007669"/>
    <property type="project" value="UniProtKB-KW"/>
</dbReference>
<proteinExistence type="inferred from homology"/>
<dbReference type="PROSITE" id="PS00483">
    <property type="entry name" value="DIHYDROOROTASE_2"/>
    <property type="match status" value="1"/>
</dbReference>
<gene>
    <name evidence="9" type="ORF">K432DRAFT_324538</name>
</gene>
<dbReference type="UniPathway" id="UPA00070">
    <property type="reaction ID" value="UER00117"/>
</dbReference>
<keyword evidence="6" id="KW-0862">Zinc</keyword>
<dbReference type="PANTHER" id="PTHR43137">
    <property type="entry name" value="DIHYDROOROTASE"/>
    <property type="match status" value="1"/>
</dbReference>
<dbReference type="OrthoDB" id="1670005at2759"/>
<protein>
    <recommendedName>
        <fullName evidence="3">dihydroorotase</fullName>
        <ecNumber evidence="3">3.5.2.3</ecNumber>
    </recommendedName>
</protein>
<dbReference type="HAMAP" id="MF_00219">
    <property type="entry name" value="PyrC_classII"/>
    <property type="match status" value="1"/>
</dbReference>
<dbReference type="InterPro" id="IPR004721">
    <property type="entry name" value="DHOdimr"/>
</dbReference>
<keyword evidence="5" id="KW-0378">Hydrolase</keyword>
<organism evidence="9 10">
    <name type="scientific">Lepidopterella palustris CBS 459.81</name>
    <dbReference type="NCBI Taxonomy" id="1314670"/>
    <lineage>
        <taxon>Eukaryota</taxon>
        <taxon>Fungi</taxon>
        <taxon>Dikarya</taxon>
        <taxon>Ascomycota</taxon>
        <taxon>Pezizomycotina</taxon>
        <taxon>Dothideomycetes</taxon>
        <taxon>Pleosporomycetidae</taxon>
        <taxon>Mytilinidiales</taxon>
        <taxon>Argynnaceae</taxon>
        <taxon>Lepidopterella</taxon>
    </lineage>
</organism>
<sequence>MRLRDVQRLELPPSADMHVHLRQDQTMELVVPQILNGGADTVFVMPNLQPPIISIAKALEYQSRLQSIEPKVHYLMSLYLHPSITPEVIAEAAAAGITGVKMYPQGVTTNSESGVSADFLDAYSPVFAAMEQHDLVLNLHGEWPGRLPSDDISLEEAFLPELKKLHDKFPRLRCVLEHCSTAAALDAVRACGPSVAGTITAHHLYLTGDNSQTDPLAFCKPIPKKPSDRDALIKAVCSGDSKFFFGSDSAPHPLGSKIKTQSGQAVPAGVFTQPFATQLVILALEEAIERGVLEEDEVTQDRLEQFLSRSGRRFYKLPNPATEGRPKIVLERKGETIPMSIKSADGTLEIGLSKSLAPIFSLSWLR</sequence>
<reference evidence="9 10" key="1">
    <citation type="journal article" date="2016" name="Nat. Commun.">
        <title>Ectomycorrhizal ecology is imprinted in the genome of the dominant symbiotic fungus Cenococcum geophilum.</title>
        <authorList>
            <consortium name="DOE Joint Genome Institute"/>
            <person name="Peter M."/>
            <person name="Kohler A."/>
            <person name="Ohm R.A."/>
            <person name="Kuo A."/>
            <person name="Krutzmann J."/>
            <person name="Morin E."/>
            <person name="Arend M."/>
            <person name="Barry K.W."/>
            <person name="Binder M."/>
            <person name="Choi C."/>
            <person name="Clum A."/>
            <person name="Copeland A."/>
            <person name="Grisel N."/>
            <person name="Haridas S."/>
            <person name="Kipfer T."/>
            <person name="LaButti K."/>
            <person name="Lindquist E."/>
            <person name="Lipzen A."/>
            <person name="Maire R."/>
            <person name="Meier B."/>
            <person name="Mihaltcheva S."/>
            <person name="Molinier V."/>
            <person name="Murat C."/>
            <person name="Poggeler S."/>
            <person name="Quandt C.A."/>
            <person name="Sperisen C."/>
            <person name="Tritt A."/>
            <person name="Tisserant E."/>
            <person name="Crous P.W."/>
            <person name="Henrissat B."/>
            <person name="Nehls U."/>
            <person name="Egli S."/>
            <person name="Spatafora J.W."/>
            <person name="Grigoriev I.V."/>
            <person name="Martin F.M."/>
        </authorList>
    </citation>
    <scope>NUCLEOTIDE SEQUENCE [LARGE SCALE GENOMIC DNA]</scope>
    <source>
        <strain evidence="9 10">CBS 459.81</strain>
    </source>
</reference>